<feature type="active site" description="Tele-phosphohistidine intermediate" evidence="5">
    <location>
        <position position="9"/>
    </location>
</feature>
<keyword evidence="8" id="KW-1185">Reference proteome</keyword>
<comment type="caution">
    <text evidence="7">The sequence shown here is derived from an EMBL/GenBank/DDBJ whole genome shotgun (WGS) entry which is preliminary data.</text>
</comment>
<name>A0ABS0JAH2_9BACT</name>
<dbReference type="NCBIfam" id="NF010713">
    <property type="entry name" value="PRK14115.1"/>
    <property type="match status" value="1"/>
</dbReference>
<dbReference type="InterPro" id="IPR005952">
    <property type="entry name" value="Phosphogly_mut1"/>
</dbReference>
<organism evidence="7 8">
    <name type="scientific">Nitratidesulfovibrio oxamicus</name>
    <dbReference type="NCBI Taxonomy" id="32016"/>
    <lineage>
        <taxon>Bacteria</taxon>
        <taxon>Pseudomonadati</taxon>
        <taxon>Thermodesulfobacteriota</taxon>
        <taxon>Desulfovibrionia</taxon>
        <taxon>Desulfovibrionales</taxon>
        <taxon>Desulfovibrionaceae</taxon>
        <taxon>Nitratidesulfovibrio</taxon>
    </lineage>
</organism>
<comment type="pathway">
    <text evidence="5">Carbohydrate degradation; glycolysis; pyruvate from D-glyceraldehyde 3-phosphate: step 3/5.</text>
</comment>
<feature type="binding site" evidence="5">
    <location>
        <begin position="8"/>
        <end position="15"/>
    </location>
    <ligand>
        <name>substrate</name>
    </ligand>
</feature>
<keyword evidence="4 5" id="KW-0413">Isomerase</keyword>
<dbReference type="Gene3D" id="3.40.50.1240">
    <property type="entry name" value="Phosphoglycerate mutase-like"/>
    <property type="match status" value="1"/>
</dbReference>
<dbReference type="PANTHER" id="PTHR11931">
    <property type="entry name" value="PHOSPHOGLYCERATE MUTASE"/>
    <property type="match status" value="1"/>
</dbReference>
<protein>
    <recommendedName>
        <fullName evidence="5">2,3-bisphosphoglycerate-dependent phosphoglycerate mutase</fullName>
        <shortName evidence="5">BPG-dependent PGAM</shortName>
        <shortName evidence="5">PGAM</shortName>
        <shortName evidence="5">Phosphoglyceromutase</shortName>
        <shortName evidence="5">dPGM</shortName>
        <ecNumber evidence="5">5.4.2.11</ecNumber>
    </recommendedName>
</protein>
<feature type="region of interest" description="Disordered" evidence="6">
    <location>
        <begin position="115"/>
        <end position="139"/>
    </location>
</feature>
<dbReference type="PIRSF" id="PIRSF000709">
    <property type="entry name" value="6PFK_2-Ptase"/>
    <property type="match status" value="1"/>
</dbReference>
<keyword evidence="2 5" id="KW-0312">Gluconeogenesis</keyword>
<feature type="binding site" evidence="5">
    <location>
        <begin position="21"/>
        <end position="22"/>
    </location>
    <ligand>
        <name>substrate</name>
    </ligand>
</feature>
<evidence type="ECO:0000256" key="3">
    <source>
        <dbReference type="ARBA" id="ARBA00023152"/>
    </source>
</evidence>
<feature type="binding site" evidence="5">
    <location>
        <position position="98"/>
    </location>
    <ligand>
        <name>substrate</name>
    </ligand>
</feature>
<accession>A0ABS0JAH2</accession>
<comment type="catalytic activity">
    <reaction evidence="5">
        <text>(2R)-2-phosphoglycerate = (2R)-3-phosphoglycerate</text>
        <dbReference type="Rhea" id="RHEA:15901"/>
        <dbReference type="ChEBI" id="CHEBI:58272"/>
        <dbReference type="ChEBI" id="CHEBI:58289"/>
        <dbReference type="EC" id="5.4.2.11"/>
    </reaction>
</comment>
<keyword evidence="3 5" id="KW-0324">Glycolysis</keyword>
<evidence type="ECO:0000256" key="1">
    <source>
        <dbReference type="ARBA" id="ARBA00006717"/>
    </source>
</evidence>
<gene>
    <name evidence="5 7" type="primary">gpmA</name>
    <name evidence="7" type="ORF">FVW20_18400</name>
</gene>
<feature type="site" description="Transition state stabilizer" evidence="5">
    <location>
        <position position="182"/>
    </location>
</feature>
<evidence type="ECO:0000256" key="5">
    <source>
        <dbReference type="HAMAP-Rule" id="MF_01039"/>
    </source>
</evidence>
<dbReference type="NCBIfam" id="TIGR01258">
    <property type="entry name" value="pgm_1"/>
    <property type="match status" value="1"/>
</dbReference>
<dbReference type="HAMAP" id="MF_01039">
    <property type="entry name" value="PGAM_GpmA"/>
    <property type="match status" value="1"/>
</dbReference>
<feature type="active site" description="Proton donor/acceptor" evidence="5">
    <location>
        <position position="87"/>
    </location>
</feature>
<feature type="binding site" evidence="5">
    <location>
        <begin position="114"/>
        <end position="115"/>
    </location>
    <ligand>
        <name>substrate</name>
    </ligand>
</feature>
<reference evidence="7 8" key="1">
    <citation type="submission" date="2019-08" db="EMBL/GenBank/DDBJ databases">
        <authorList>
            <person name="Luo N."/>
        </authorList>
    </citation>
    <scope>NUCLEOTIDE SEQUENCE [LARGE SCALE GENOMIC DNA]</scope>
    <source>
        <strain evidence="7 8">NCIMB 9442</strain>
    </source>
</reference>
<dbReference type="SMART" id="SM00855">
    <property type="entry name" value="PGAM"/>
    <property type="match status" value="1"/>
</dbReference>
<proteinExistence type="inferred from homology"/>
<dbReference type="Pfam" id="PF00300">
    <property type="entry name" value="His_Phos_1"/>
    <property type="match status" value="1"/>
</dbReference>
<dbReference type="SUPFAM" id="SSF53254">
    <property type="entry name" value="Phosphoglycerate mutase-like"/>
    <property type="match status" value="1"/>
</dbReference>
<dbReference type="GO" id="GO:0004619">
    <property type="term" value="F:phosphoglycerate mutase activity"/>
    <property type="evidence" value="ECO:0007669"/>
    <property type="project" value="UniProtKB-EC"/>
</dbReference>
<evidence type="ECO:0000256" key="6">
    <source>
        <dbReference type="SAM" id="MobiDB-lite"/>
    </source>
</evidence>
<evidence type="ECO:0000313" key="7">
    <source>
        <dbReference type="EMBL" id="MBG3878911.1"/>
    </source>
</evidence>
<evidence type="ECO:0000256" key="4">
    <source>
        <dbReference type="ARBA" id="ARBA00023235"/>
    </source>
</evidence>
<dbReference type="EMBL" id="VRYY01000773">
    <property type="protein sequence ID" value="MBG3878911.1"/>
    <property type="molecule type" value="Genomic_DNA"/>
</dbReference>
<dbReference type="Proteomes" id="UP001194469">
    <property type="component" value="Unassembled WGS sequence"/>
</dbReference>
<feature type="binding site" evidence="5">
    <location>
        <begin position="87"/>
        <end position="90"/>
    </location>
    <ligand>
        <name>substrate</name>
    </ligand>
</feature>
<evidence type="ECO:0000313" key="8">
    <source>
        <dbReference type="Proteomes" id="UP001194469"/>
    </source>
</evidence>
<comment type="similarity">
    <text evidence="1 5">Belongs to the phosphoglycerate mutase family. BPG-dependent PGAM subfamily.</text>
</comment>
<feature type="binding site" evidence="5">
    <location>
        <position position="60"/>
    </location>
    <ligand>
        <name>substrate</name>
    </ligand>
</feature>
<sequence>MHTLVFLRHGQSAWNLENRFTGWTDVDLSPEGEQEARDAARLLADEGLAFDICHTSVLTRAIRTLYIVQHEMGLLWLPVHKHWRLNERHYGGLQGLDKAETAARFGEDQVFEWRRSYDTPPPPLQGDDPRNPAGDARYAGLPPDVLPASESLKETVARVLPYWHDVIAPQVLAGQRVLVTAHGNSLRALVMHLDGMTPDAVTRLNIPTGLPLVYTLDASLRPLAHRYLGDPAVAEAKAKAVAAQGAARK</sequence>
<dbReference type="EC" id="5.4.2.11" evidence="5"/>
<dbReference type="RefSeq" id="WP_196610714.1">
    <property type="nucleotide sequence ID" value="NZ_VRYY01000773.1"/>
</dbReference>
<evidence type="ECO:0000256" key="2">
    <source>
        <dbReference type="ARBA" id="ARBA00022432"/>
    </source>
</evidence>
<dbReference type="CDD" id="cd07067">
    <property type="entry name" value="HP_PGM_like"/>
    <property type="match status" value="1"/>
</dbReference>
<dbReference type="InterPro" id="IPR029033">
    <property type="entry name" value="His_PPase_superfam"/>
</dbReference>
<feature type="binding site" evidence="5">
    <location>
        <begin position="183"/>
        <end position="184"/>
    </location>
    <ligand>
        <name>substrate</name>
    </ligand>
</feature>
<dbReference type="InterPro" id="IPR013078">
    <property type="entry name" value="His_Pase_superF_clade-1"/>
</dbReference>
<comment type="function">
    <text evidence="5">Catalyzes the interconversion of 2-phosphoglycerate and 3-phosphoglycerate.</text>
</comment>